<accession>A0A8H4GN61</accession>
<feature type="compositionally biased region" description="Acidic residues" evidence="1">
    <location>
        <begin position="284"/>
        <end position="299"/>
    </location>
</feature>
<proteinExistence type="predicted"/>
<name>A0A8H4GN61_9EURO</name>
<dbReference type="AlphaFoldDB" id="A0A8H4GN61"/>
<dbReference type="Proteomes" id="UP000653565">
    <property type="component" value="Unassembled WGS sequence"/>
</dbReference>
<dbReference type="EMBL" id="JAAAPX010000203">
    <property type="protein sequence ID" value="KAF4227018.1"/>
    <property type="molecule type" value="Genomic_DNA"/>
</dbReference>
<reference evidence="2" key="1">
    <citation type="journal article" date="2020" name="bioRxiv">
        <title>Genomic and phenotypic heterogeneity of clinical isolates of the human pathogens Aspergillus fumigatus, Aspergillus lentulus and Aspergillus fumigatiaffinis.</title>
        <authorList>
            <person name="dos Santos R.A.C."/>
            <person name="Steenwyk J.L."/>
            <person name="Rivero-Menendez O."/>
            <person name="Mead M.E."/>
            <person name="Silva L.P."/>
            <person name="Bastos R.W."/>
            <person name="Alastruey-Izquierdo A."/>
            <person name="Goldman G.H."/>
            <person name="Rokas A."/>
        </authorList>
    </citation>
    <scope>NUCLEOTIDE SEQUENCE</scope>
    <source>
        <strain evidence="2">CNM-CM6805</strain>
    </source>
</reference>
<reference evidence="2" key="2">
    <citation type="submission" date="2020-04" db="EMBL/GenBank/DDBJ databases">
        <authorList>
            <person name="Santos R.A.C."/>
            <person name="Steenwyk J.L."/>
            <person name="Rivero-Menendez O."/>
            <person name="Mead M.E."/>
            <person name="Silva L.P."/>
            <person name="Bastos R.W."/>
            <person name="Alastruey-Izquierdo A."/>
            <person name="Goldman G.H."/>
            <person name="Rokas A."/>
        </authorList>
    </citation>
    <scope>NUCLEOTIDE SEQUENCE</scope>
    <source>
        <strain evidence="2">CNM-CM6805</strain>
    </source>
</reference>
<comment type="caution">
    <text evidence="2">The sequence shown here is derived from an EMBL/GenBank/DDBJ whole genome shotgun (WGS) entry which is preliminary data.</text>
</comment>
<evidence type="ECO:0000313" key="3">
    <source>
        <dbReference type="Proteomes" id="UP000653565"/>
    </source>
</evidence>
<evidence type="ECO:0000313" key="2">
    <source>
        <dbReference type="EMBL" id="KAF4227018.1"/>
    </source>
</evidence>
<dbReference type="SUPFAM" id="SSF54909">
    <property type="entry name" value="Dimeric alpha+beta barrel"/>
    <property type="match status" value="1"/>
</dbReference>
<keyword evidence="3" id="KW-1185">Reference proteome</keyword>
<evidence type="ECO:0008006" key="4">
    <source>
        <dbReference type="Google" id="ProtNLM"/>
    </source>
</evidence>
<feature type="region of interest" description="Disordered" evidence="1">
    <location>
        <begin position="284"/>
        <end position="309"/>
    </location>
</feature>
<dbReference type="Gene3D" id="3.30.70.100">
    <property type="match status" value="1"/>
</dbReference>
<dbReference type="InterPro" id="IPR011008">
    <property type="entry name" value="Dimeric_a/b-barrel"/>
</dbReference>
<protein>
    <recommendedName>
        <fullName evidence="4">ABM domain-containing protein</fullName>
    </recommendedName>
</protein>
<organism evidence="2 3">
    <name type="scientific">Aspergillus fumigatiaffinis</name>
    <dbReference type="NCBI Taxonomy" id="340414"/>
    <lineage>
        <taxon>Eukaryota</taxon>
        <taxon>Fungi</taxon>
        <taxon>Dikarya</taxon>
        <taxon>Ascomycota</taxon>
        <taxon>Pezizomycotina</taxon>
        <taxon>Eurotiomycetes</taxon>
        <taxon>Eurotiomycetidae</taxon>
        <taxon>Eurotiales</taxon>
        <taxon>Aspergillaceae</taxon>
        <taxon>Aspergillus</taxon>
        <taxon>Aspergillus subgen. Fumigati</taxon>
    </lineage>
</organism>
<evidence type="ECO:0000256" key="1">
    <source>
        <dbReference type="SAM" id="MobiDB-lite"/>
    </source>
</evidence>
<gene>
    <name evidence="2" type="ORF">CNMCM6805_003711</name>
</gene>
<sequence length="327" mass="38125">MARTKQTARRSTPPLITWTRFHLPLEQELPTWPVDHVNVYHGPLEGVPGKGKVSLGRMVENPEQATYIIEWATLDDLKNFQSSPACAEFLRNLPEHRNSQVSVESSAALRHLTVEDSSLLSPPASSRFLAFQRATQTPTEEVKGRVTVTIFVVPHQVDDAYHKFRNVFNCFCPRGSRFIASPRYSWTRTANVWFRVLAEDRWVEEKFGRLEPTQEDSLGRTIFCHFLIWPLRLGATREDEEASVANPEAIESWNQHIAQVMPPATTWEQERWDIRDVPYFDPFEDEYDPELTPEQLEEEKEQRRLQKEYSQLHPPEFDEWLNPVGRR</sequence>
<dbReference type="OrthoDB" id="5142818at2759"/>